<keyword evidence="3" id="KW-1185">Reference proteome</keyword>
<evidence type="ECO:0000256" key="1">
    <source>
        <dbReference type="SAM" id="SignalP"/>
    </source>
</evidence>
<accession>A0A0G3ESP7</accession>
<gene>
    <name evidence="2" type="ORF">ABW99_05305</name>
</gene>
<sequence length="121" mass="13279">MRKSLALMMLMLSSFALGESRSASATQTVVSHNETMAPRAVAVTAMERRAELRAQRQAGRYYAQAHGALLKTLALYVQGLTTEEQLMQAEGALADAERTCAAQGDGRRSLDRRFDAARYLL</sequence>
<reference evidence="3" key="1">
    <citation type="submission" date="2015-06" db="EMBL/GenBank/DDBJ databases">
        <authorList>
            <person name="Lim Y.L."/>
            <person name="Ee R."/>
            <person name="Yong D."/>
            <person name="How K.Y."/>
            <person name="Yin W.F."/>
            <person name="Chan K.G."/>
        </authorList>
    </citation>
    <scope>NUCLEOTIDE SEQUENCE [LARGE SCALE GENOMIC DNA]</scope>
    <source>
        <strain evidence="3">DSM 25325</strain>
    </source>
</reference>
<protein>
    <submittedName>
        <fullName evidence="2">Uncharacterized protein</fullName>
    </submittedName>
</protein>
<dbReference type="EMBL" id="CP011568">
    <property type="protein sequence ID" value="AKJ67731.1"/>
    <property type="molecule type" value="Genomic_DNA"/>
</dbReference>
<dbReference type="Proteomes" id="UP000036700">
    <property type="component" value="Chromosome"/>
</dbReference>
<dbReference type="PATRIC" id="fig|445709.3.peg.1143"/>
<evidence type="ECO:0000313" key="2">
    <source>
        <dbReference type="EMBL" id="AKJ67731.1"/>
    </source>
</evidence>
<evidence type="ECO:0000313" key="3">
    <source>
        <dbReference type="Proteomes" id="UP000036700"/>
    </source>
</evidence>
<proteinExistence type="predicted"/>
<dbReference type="AlphaFoldDB" id="A0A0G3ESP7"/>
<feature type="chain" id="PRO_5002553692" evidence="1">
    <location>
        <begin position="19"/>
        <end position="121"/>
    </location>
</feature>
<dbReference type="KEGG" id="ptx:ABW99_05305"/>
<organism evidence="2 3">
    <name type="scientific">Pandoraea thiooxydans</name>
    <dbReference type="NCBI Taxonomy" id="445709"/>
    <lineage>
        <taxon>Bacteria</taxon>
        <taxon>Pseudomonadati</taxon>
        <taxon>Pseudomonadota</taxon>
        <taxon>Betaproteobacteria</taxon>
        <taxon>Burkholderiales</taxon>
        <taxon>Burkholderiaceae</taxon>
        <taxon>Pandoraea</taxon>
    </lineage>
</organism>
<dbReference type="RefSeq" id="WP_047213441.1">
    <property type="nucleotide sequence ID" value="NZ_CP011568.3"/>
</dbReference>
<name>A0A0G3ESP7_9BURK</name>
<dbReference type="STRING" id="445709.ABW99_05305"/>
<keyword evidence="1" id="KW-0732">Signal</keyword>
<feature type="signal peptide" evidence="1">
    <location>
        <begin position="1"/>
        <end position="18"/>
    </location>
</feature>